<dbReference type="CDD" id="cd13973">
    <property type="entry name" value="PK_MviN-like"/>
    <property type="match status" value="1"/>
</dbReference>
<accession>A0A6C1C529</accession>
<feature type="compositionally biased region" description="Low complexity" evidence="1">
    <location>
        <begin position="139"/>
        <end position="149"/>
    </location>
</feature>
<dbReference type="Gene3D" id="2.60.120.260">
    <property type="entry name" value="Galactose-binding domain-like"/>
    <property type="match status" value="1"/>
</dbReference>
<feature type="compositionally biased region" description="Low complexity" evidence="1">
    <location>
        <begin position="104"/>
        <end position="126"/>
    </location>
</feature>
<protein>
    <submittedName>
        <fullName evidence="2">Uncharacterized protein</fullName>
    </submittedName>
</protein>
<organism evidence="2 3">
    <name type="scientific">Streptomyces albus</name>
    <dbReference type="NCBI Taxonomy" id="1888"/>
    <lineage>
        <taxon>Bacteria</taxon>
        <taxon>Bacillati</taxon>
        <taxon>Actinomycetota</taxon>
        <taxon>Actinomycetes</taxon>
        <taxon>Kitasatosporales</taxon>
        <taxon>Streptomycetaceae</taxon>
        <taxon>Streptomyces</taxon>
    </lineage>
</organism>
<dbReference type="Gene3D" id="3.30.200.20">
    <property type="entry name" value="Phosphorylase Kinase, domain 1"/>
    <property type="match status" value="1"/>
</dbReference>
<sequence>MAERSTAAVDVAETSGMNGTPLPARLGGATSDGATDATNGHSRGTGAPAPAAPTPIPSGTAFAALSRDAGDSTPPDETSAQDPAGAGAGHSSGKTVGPEDGSSAHTGPKSTTTATPTPAAPRADNPAGKDRPADDSTDTADTADATGASGEEGGGGSADAGDSAPKNGGAAEQPKPDAEKDSAAKDSSEKPDPEQSGAKKGDKSDAANASAPAGTSPETSATASAKDADGDTDSDTDRNDADSDSADATGKSSPDEEAGSRKDSGKSAASPAAVELRVPELHSGHKLARRYRLEECVTRLDGFSSWRAVDEKLRRAVGVHVLPAGHSRARQVLSAARSAALLGDPRFVQVLDAVEEDDLVYVVHEWLPDAVPLSEVLTTRPLEAHEAYQLVGQLSQALAAAHREGLAHLRLNPTCVLRTGMGQYRIRGLAVNAALRGVTSENPQRDDTEAIGALLYAALTQRWPYEEDAHGLPGVGSLDMSTLAAPEQVRAGVHRGLSTLAMRALVNDGATASRQEQPCTTPDELAKAVSALPRIRPPEQAFPVPPPFPRAAYQQGAAQGAGGAAGRAATAPRAEPPTPPTLPGRTGKVLKWGVSALLIAALGLGSWQIADALLSSDTPEKKTTKNVQAHDTSAHDTGKPIKIEDIKDFDPQGDGSENPDKVGDAIDGKPGTYWLTSKYIGHADFGNLKSGAGLILDLGKARQVSSLKVDFIGKTSVSFLAAPSSVTSMPTSLGSFSKVTSGSGEHVTLKAKKPIKTRFVLVWLTKLPLSEDGNYRGRVTEVQVLS</sequence>
<dbReference type="SUPFAM" id="SSF56112">
    <property type="entry name" value="Protein kinase-like (PK-like)"/>
    <property type="match status" value="1"/>
</dbReference>
<feature type="compositionally biased region" description="Polar residues" evidence="1">
    <location>
        <begin position="32"/>
        <end position="42"/>
    </location>
</feature>
<feature type="region of interest" description="Disordered" evidence="1">
    <location>
        <begin position="620"/>
        <end position="665"/>
    </location>
</feature>
<dbReference type="EMBL" id="RCIY01000065">
    <property type="protein sequence ID" value="TGG81478.1"/>
    <property type="molecule type" value="Genomic_DNA"/>
</dbReference>
<evidence type="ECO:0000256" key="1">
    <source>
        <dbReference type="SAM" id="MobiDB-lite"/>
    </source>
</evidence>
<evidence type="ECO:0000313" key="2">
    <source>
        <dbReference type="EMBL" id="TGG81478.1"/>
    </source>
</evidence>
<evidence type="ECO:0000313" key="3">
    <source>
        <dbReference type="Proteomes" id="UP000298111"/>
    </source>
</evidence>
<feature type="region of interest" description="Disordered" evidence="1">
    <location>
        <begin position="555"/>
        <end position="585"/>
    </location>
</feature>
<comment type="caution">
    <text evidence="2">The sequence shown here is derived from an EMBL/GenBank/DDBJ whole genome shotgun (WGS) entry which is preliminary data.</text>
</comment>
<name>A0A6C1C529_9ACTN</name>
<feature type="region of interest" description="Disordered" evidence="1">
    <location>
        <begin position="1"/>
        <end position="277"/>
    </location>
</feature>
<feature type="compositionally biased region" description="Basic and acidic residues" evidence="1">
    <location>
        <begin position="632"/>
        <end position="650"/>
    </location>
</feature>
<dbReference type="Gene3D" id="1.10.510.10">
    <property type="entry name" value="Transferase(Phosphotransferase) domain 1"/>
    <property type="match status" value="1"/>
</dbReference>
<feature type="compositionally biased region" description="Basic and acidic residues" evidence="1">
    <location>
        <begin position="174"/>
        <end position="205"/>
    </location>
</feature>
<reference evidence="2 3" key="1">
    <citation type="submission" date="2018-10" db="EMBL/GenBank/DDBJ databases">
        <title>Isolation of pseudouridimycin from Streptomyces albus DSM 40763.</title>
        <authorList>
            <person name="Rosenqvist P."/>
            <person name="Metsae-Ketelae M."/>
            <person name="Virta P."/>
        </authorList>
    </citation>
    <scope>NUCLEOTIDE SEQUENCE [LARGE SCALE GENOMIC DNA]</scope>
    <source>
        <strain evidence="2 3">DSM 40763</strain>
    </source>
</reference>
<gene>
    <name evidence="2" type="ORF">D8771_18825</name>
</gene>
<dbReference type="InterPro" id="IPR011009">
    <property type="entry name" value="Kinase-like_dom_sf"/>
</dbReference>
<dbReference type="AlphaFoldDB" id="A0A6C1C529"/>
<proteinExistence type="predicted"/>
<dbReference type="Proteomes" id="UP000298111">
    <property type="component" value="Unassembled WGS sequence"/>
</dbReference>